<dbReference type="RefSeq" id="WP_348518639.1">
    <property type="nucleotide sequence ID" value="NZ_CP155620.1"/>
</dbReference>
<keyword evidence="2" id="KW-0472">Membrane</keyword>
<name>A0AAU7E7G1_9BACT</name>
<dbReference type="InterPro" id="IPR046118">
    <property type="entry name" value="DUF6115"/>
</dbReference>
<evidence type="ECO:0000313" key="3">
    <source>
        <dbReference type="EMBL" id="XBJ29322.1"/>
    </source>
</evidence>
<dbReference type="Pfam" id="PF19610">
    <property type="entry name" value="DUF6115"/>
    <property type="match status" value="1"/>
</dbReference>
<feature type="transmembrane region" description="Helical" evidence="2">
    <location>
        <begin position="6"/>
        <end position="24"/>
    </location>
</feature>
<organism evidence="3">
    <name type="scientific">Campylobacter sp. CCS1377</name>
    <dbReference type="NCBI Taxonomy" id="3158229"/>
    <lineage>
        <taxon>Bacteria</taxon>
        <taxon>Pseudomonadati</taxon>
        <taxon>Campylobacterota</taxon>
        <taxon>Epsilonproteobacteria</taxon>
        <taxon>Campylobacterales</taxon>
        <taxon>Campylobacteraceae</taxon>
        <taxon>Campylobacter</taxon>
    </lineage>
</organism>
<sequence length="168" mass="19597">MSNDVFFLIVVVVVLAIMLVFIYVKDKESMRRIEQLEKIVEDLSKQEHFLRKELEGKSGLQDYDIVLLKEELKIMLEKEINAKIAPVLSSLKNVEYIIEEFQNEQQNRILNLEQKTQNISKLSPSYENEEQKIIELFKEGKSVEQIAKDLRIGIGSVELALKFKQLLN</sequence>
<evidence type="ECO:0008006" key="4">
    <source>
        <dbReference type="Google" id="ProtNLM"/>
    </source>
</evidence>
<protein>
    <recommendedName>
        <fullName evidence="4">Periplasmic protein</fullName>
    </recommendedName>
</protein>
<proteinExistence type="predicted"/>
<keyword evidence="2" id="KW-0812">Transmembrane</keyword>
<dbReference type="EMBL" id="CP155620">
    <property type="protein sequence ID" value="XBJ29322.1"/>
    <property type="molecule type" value="Genomic_DNA"/>
</dbReference>
<accession>A0AAU7E7G1</accession>
<gene>
    <name evidence="3" type="ORF">AAH949_00315</name>
</gene>
<reference evidence="3" key="1">
    <citation type="submission" date="2024-05" db="EMBL/GenBank/DDBJ databases">
        <title>Campylobacter coli isolated from environmental waters in Slovenia.</title>
        <authorList>
            <person name="Zautner A.E."/>
            <person name="Bunk B."/>
            <person name="Riedel T."/>
            <person name="Sproeer C."/>
        </authorList>
    </citation>
    <scope>NUCLEOTIDE SEQUENCE</scope>
    <source>
        <strain evidence="3">CCS1377</strain>
    </source>
</reference>
<dbReference type="AlphaFoldDB" id="A0AAU7E7G1"/>
<feature type="coiled-coil region" evidence="1">
    <location>
        <begin position="26"/>
        <end position="53"/>
    </location>
</feature>
<keyword evidence="1" id="KW-0175">Coiled coil</keyword>
<keyword evidence="2" id="KW-1133">Transmembrane helix</keyword>
<evidence type="ECO:0000256" key="2">
    <source>
        <dbReference type="SAM" id="Phobius"/>
    </source>
</evidence>
<evidence type="ECO:0000256" key="1">
    <source>
        <dbReference type="SAM" id="Coils"/>
    </source>
</evidence>